<organism evidence="1 2">
    <name type="scientific">Araneus ventricosus</name>
    <name type="common">Orbweaver spider</name>
    <name type="synonym">Epeira ventricosa</name>
    <dbReference type="NCBI Taxonomy" id="182803"/>
    <lineage>
        <taxon>Eukaryota</taxon>
        <taxon>Metazoa</taxon>
        <taxon>Ecdysozoa</taxon>
        <taxon>Arthropoda</taxon>
        <taxon>Chelicerata</taxon>
        <taxon>Arachnida</taxon>
        <taxon>Araneae</taxon>
        <taxon>Araneomorphae</taxon>
        <taxon>Entelegynae</taxon>
        <taxon>Araneoidea</taxon>
        <taxon>Araneidae</taxon>
        <taxon>Araneus</taxon>
    </lineage>
</organism>
<proteinExistence type="predicted"/>
<sequence length="132" mass="15356">MYCGLTNHVFAFIQMTHVVECTEGQLKHFILNVCKVRFKPLVLPFSQNLQDEYALVTPIFQDDNSTVLRTGRTGGRFDEHSHTPSNLDWPVKSPDPIENLWGMLEQRVKRRNQHPRNLLDLRSQILRDPNST</sequence>
<gene>
    <name evidence="1" type="ORF">AVEN_177063_1</name>
</gene>
<name>A0A4Y2CUZ3_ARAVE</name>
<protein>
    <recommendedName>
        <fullName evidence="3">Tc1-like transposase DDE domain-containing protein</fullName>
    </recommendedName>
</protein>
<reference evidence="1 2" key="1">
    <citation type="journal article" date="2019" name="Sci. Rep.">
        <title>Orb-weaving spider Araneus ventricosus genome elucidates the spidroin gene catalogue.</title>
        <authorList>
            <person name="Kono N."/>
            <person name="Nakamura H."/>
            <person name="Ohtoshi R."/>
            <person name="Moran D.A.P."/>
            <person name="Shinohara A."/>
            <person name="Yoshida Y."/>
            <person name="Fujiwara M."/>
            <person name="Mori M."/>
            <person name="Tomita M."/>
            <person name="Arakawa K."/>
        </authorList>
    </citation>
    <scope>NUCLEOTIDE SEQUENCE [LARGE SCALE GENOMIC DNA]</scope>
</reference>
<dbReference type="GO" id="GO:0003676">
    <property type="term" value="F:nucleic acid binding"/>
    <property type="evidence" value="ECO:0007669"/>
    <property type="project" value="InterPro"/>
</dbReference>
<dbReference type="InterPro" id="IPR036397">
    <property type="entry name" value="RNaseH_sf"/>
</dbReference>
<evidence type="ECO:0008006" key="3">
    <source>
        <dbReference type="Google" id="ProtNLM"/>
    </source>
</evidence>
<evidence type="ECO:0000313" key="2">
    <source>
        <dbReference type="Proteomes" id="UP000499080"/>
    </source>
</evidence>
<dbReference type="AlphaFoldDB" id="A0A4Y2CUZ3"/>
<keyword evidence="2" id="KW-1185">Reference proteome</keyword>
<dbReference type="EMBL" id="BGPR01000238">
    <property type="protein sequence ID" value="GBM07095.1"/>
    <property type="molecule type" value="Genomic_DNA"/>
</dbReference>
<dbReference type="OrthoDB" id="9996331at2759"/>
<dbReference type="Proteomes" id="UP000499080">
    <property type="component" value="Unassembled WGS sequence"/>
</dbReference>
<comment type="caution">
    <text evidence="1">The sequence shown here is derived from an EMBL/GenBank/DDBJ whole genome shotgun (WGS) entry which is preliminary data.</text>
</comment>
<evidence type="ECO:0000313" key="1">
    <source>
        <dbReference type="EMBL" id="GBM07095.1"/>
    </source>
</evidence>
<accession>A0A4Y2CUZ3</accession>
<dbReference type="Gene3D" id="3.30.420.10">
    <property type="entry name" value="Ribonuclease H-like superfamily/Ribonuclease H"/>
    <property type="match status" value="1"/>
</dbReference>